<dbReference type="OrthoDB" id="7053339at2"/>
<dbReference type="Proteomes" id="UP000254575">
    <property type="component" value="Unassembled WGS sequence"/>
</dbReference>
<dbReference type="SMART" id="SM00028">
    <property type="entry name" value="TPR"/>
    <property type="match status" value="3"/>
</dbReference>
<evidence type="ECO:0000256" key="4">
    <source>
        <dbReference type="ARBA" id="ARBA00022475"/>
    </source>
</evidence>
<name>A0A380MYC9_9GAMM</name>
<keyword evidence="6 11" id="KW-0812">Transmembrane</keyword>
<dbReference type="Pfam" id="PF13432">
    <property type="entry name" value="TPR_16"/>
    <property type="match status" value="1"/>
</dbReference>
<keyword evidence="8 11" id="KW-0472">Membrane</keyword>
<dbReference type="InterPro" id="IPR010817">
    <property type="entry name" value="HemY_N"/>
</dbReference>
<comment type="function">
    <text evidence="1">Involved in a late step of protoheme IX synthesis.</text>
</comment>
<evidence type="ECO:0000256" key="1">
    <source>
        <dbReference type="ARBA" id="ARBA00002962"/>
    </source>
</evidence>
<dbReference type="AlphaFoldDB" id="A0A380MYC9"/>
<feature type="domain" description="HemY N-terminal" evidence="12">
    <location>
        <begin position="39"/>
        <end position="137"/>
    </location>
</feature>
<organism evidence="13 14">
    <name type="scientific">Suttonella indologenes</name>
    <dbReference type="NCBI Taxonomy" id="13276"/>
    <lineage>
        <taxon>Bacteria</taxon>
        <taxon>Pseudomonadati</taxon>
        <taxon>Pseudomonadota</taxon>
        <taxon>Gammaproteobacteria</taxon>
        <taxon>Cardiobacteriales</taxon>
        <taxon>Cardiobacteriaceae</taxon>
        <taxon>Suttonella</taxon>
    </lineage>
</organism>
<dbReference type="GO" id="GO:0042168">
    <property type="term" value="P:heme metabolic process"/>
    <property type="evidence" value="ECO:0007669"/>
    <property type="project" value="InterPro"/>
</dbReference>
<keyword evidence="10" id="KW-0175">Coiled coil</keyword>
<dbReference type="RefSeq" id="WP_115218690.1">
    <property type="nucleotide sequence ID" value="NZ_UHIA01000004.1"/>
</dbReference>
<protein>
    <submittedName>
        <fullName evidence="13">Putative protoheme IX biogenesis protein</fullName>
    </submittedName>
</protein>
<evidence type="ECO:0000256" key="7">
    <source>
        <dbReference type="ARBA" id="ARBA00022989"/>
    </source>
</evidence>
<evidence type="ECO:0000256" key="10">
    <source>
        <dbReference type="SAM" id="Coils"/>
    </source>
</evidence>
<accession>A0A380MYC9</accession>
<comment type="subcellular location">
    <subcellularLocation>
        <location evidence="2">Cell inner membrane</location>
        <topology evidence="2">Multi-pass membrane protein</topology>
    </subcellularLocation>
</comment>
<dbReference type="InterPro" id="IPR005254">
    <property type="entry name" value="Heme_biosyn_assoc_TPR_pro"/>
</dbReference>
<keyword evidence="9" id="KW-0627">Porphyrin biosynthesis</keyword>
<evidence type="ECO:0000256" key="9">
    <source>
        <dbReference type="ARBA" id="ARBA00023244"/>
    </source>
</evidence>
<evidence type="ECO:0000313" key="13">
    <source>
        <dbReference type="EMBL" id="SUO97580.1"/>
    </source>
</evidence>
<keyword evidence="14" id="KW-1185">Reference proteome</keyword>
<dbReference type="Gene3D" id="1.25.40.10">
    <property type="entry name" value="Tetratricopeptide repeat domain"/>
    <property type="match status" value="2"/>
</dbReference>
<dbReference type="EMBL" id="UHIA01000004">
    <property type="protein sequence ID" value="SUO97580.1"/>
    <property type="molecule type" value="Genomic_DNA"/>
</dbReference>
<proteinExistence type="predicted"/>
<evidence type="ECO:0000256" key="6">
    <source>
        <dbReference type="ARBA" id="ARBA00022692"/>
    </source>
</evidence>
<dbReference type="InterPro" id="IPR011990">
    <property type="entry name" value="TPR-like_helical_dom_sf"/>
</dbReference>
<evidence type="ECO:0000256" key="5">
    <source>
        <dbReference type="ARBA" id="ARBA00022519"/>
    </source>
</evidence>
<evidence type="ECO:0000256" key="8">
    <source>
        <dbReference type="ARBA" id="ARBA00023136"/>
    </source>
</evidence>
<comment type="pathway">
    <text evidence="3">Porphyrin-containing compound metabolism; protoheme biosynthesis.</text>
</comment>
<evidence type="ECO:0000259" key="12">
    <source>
        <dbReference type="Pfam" id="PF07219"/>
    </source>
</evidence>
<sequence length="418" mass="47283">MIRTLIVLCILGICAFIGYQVQTLPLYVRFYNDLNNSYFQTPFLAWILISLLAAMLLFLIFKVLWFVWRSPKIFSRSSQARKESKAHRLLQQGLSALSLGNYRQAEKKLVKGGQLAAQIGQSPVLYYEYAASAADYQQANERRDQYFLLAREYANNKENLLARLNEAESQVANGEYAAAIKSLQQLQNKDPRNPKIINLLDSAYVHSEQWALAWQNLSGLRNHISEANYRERRKLYARGMLQDTSAVETFEQLQTAWKNLPADIRADKGMLLQYANSLVENGHAEQAEKLLAAELKQHQDLDLLQAYSQLRGINFAKALKNLENLQAHFPDNAVYLYCLALVAYRAEDLNKAAQYVESSLKLQPSAEAFALWGRILEARQQPEAALAAYRQGVSGLLEQEALAGELLPPPVQTPAAIK</sequence>
<keyword evidence="7 11" id="KW-1133">Transmembrane helix</keyword>
<evidence type="ECO:0000256" key="3">
    <source>
        <dbReference type="ARBA" id="ARBA00004744"/>
    </source>
</evidence>
<dbReference type="GO" id="GO:0005886">
    <property type="term" value="C:plasma membrane"/>
    <property type="evidence" value="ECO:0007669"/>
    <property type="project" value="UniProtKB-SubCell"/>
</dbReference>
<evidence type="ECO:0000256" key="11">
    <source>
        <dbReference type="SAM" id="Phobius"/>
    </source>
</evidence>
<keyword evidence="5" id="KW-0997">Cell inner membrane</keyword>
<feature type="transmembrane region" description="Helical" evidence="11">
    <location>
        <begin position="44"/>
        <end position="68"/>
    </location>
</feature>
<feature type="coiled-coil region" evidence="10">
    <location>
        <begin position="150"/>
        <end position="177"/>
    </location>
</feature>
<evidence type="ECO:0000256" key="2">
    <source>
        <dbReference type="ARBA" id="ARBA00004429"/>
    </source>
</evidence>
<dbReference type="UniPathway" id="UPA00252"/>
<reference evidence="13 14" key="1">
    <citation type="submission" date="2018-06" db="EMBL/GenBank/DDBJ databases">
        <authorList>
            <consortium name="Pathogen Informatics"/>
            <person name="Doyle S."/>
        </authorList>
    </citation>
    <scope>NUCLEOTIDE SEQUENCE [LARGE SCALE GENOMIC DNA]</scope>
    <source>
        <strain evidence="13 14">NCTC10717</strain>
    </source>
</reference>
<dbReference type="Pfam" id="PF07219">
    <property type="entry name" value="HemY_N"/>
    <property type="match status" value="1"/>
</dbReference>
<dbReference type="NCBIfam" id="TIGR00540">
    <property type="entry name" value="TPR_hemY_coli"/>
    <property type="match status" value="1"/>
</dbReference>
<keyword evidence="4" id="KW-1003">Cell membrane</keyword>
<gene>
    <name evidence="13" type="primary">hemY</name>
    <name evidence="13" type="ORF">NCTC10717_01523</name>
</gene>
<dbReference type="GO" id="GO:0006779">
    <property type="term" value="P:porphyrin-containing compound biosynthetic process"/>
    <property type="evidence" value="ECO:0007669"/>
    <property type="project" value="UniProtKB-KW"/>
</dbReference>
<dbReference type="SUPFAM" id="SSF48452">
    <property type="entry name" value="TPR-like"/>
    <property type="match status" value="2"/>
</dbReference>
<dbReference type="InterPro" id="IPR019734">
    <property type="entry name" value="TPR_rpt"/>
</dbReference>
<evidence type="ECO:0000313" key="14">
    <source>
        <dbReference type="Proteomes" id="UP000254575"/>
    </source>
</evidence>